<dbReference type="InterPro" id="IPR020891">
    <property type="entry name" value="UPF0758_CS"/>
</dbReference>
<accession>A0ABW5ZWW7</accession>
<keyword evidence="8" id="KW-1185">Reference proteome</keyword>
<comment type="caution">
    <text evidence="7">The sequence shown here is derived from an EMBL/GenBank/DDBJ whole genome shotgun (WGS) entry which is preliminary data.</text>
</comment>
<gene>
    <name evidence="7" type="ORF">ACFS29_14495</name>
</gene>
<reference evidence="8" key="1">
    <citation type="journal article" date="2019" name="Int. J. Syst. Evol. Microbiol.">
        <title>The Global Catalogue of Microorganisms (GCM) 10K type strain sequencing project: providing services to taxonomists for standard genome sequencing and annotation.</title>
        <authorList>
            <consortium name="The Broad Institute Genomics Platform"/>
            <consortium name="The Broad Institute Genome Sequencing Center for Infectious Disease"/>
            <person name="Wu L."/>
            <person name="Ma J."/>
        </authorList>
    </citation>
    <scope>NUCLEOTIDE SEQUENCE [LARGE SCALE GENOMIC DNA]</scope>
    <source>
        <strain evidence="8">KCTC 32514</strain>
    </source>
</reference>
<dbReference type="PANTHER" id="PTHR30471:SF3">
    <property type="entry name" value="UPF0758 PROTEIN YEES-RELATED"/>
    <property type="match status" value="1"/>
</dbReference>
<protein>
    <submittedName>
        <fullName evidence="7">JAB domain-containing protein</fullName>
    </submittedName>
</protein>
<keyword evidence="2" id="KW-0479">Metal-binding</keyword>
<dbReference type="InterPro" id="IPR037518">
    <property type="entry name" value="MPN"/>
</dbReference>
<evidence type="ECO:0000256" key="5">
    <source>
        <dbReference type="ARBA" id="ARBA00023049"/>
    </source>
</evidence>
<dbReference type="InterPro" id="IPR001405">
    <property type="entry name" value="UPF0758"/>
</dbReference>
<feature type="domain" description="MPN" evidence="6">
    <location>
        <begin position="30"/>
        <end position="155"/>
    </location>
</feature>
<keyword evidence="4" id="KW-0862">Zinc</keyword>
<dbReference type="PROSITE" id="PS01302">
    <property type="entry name" value="UPF0758"/>
    <property type="match status" value="1"/>
</dbReference>
<name>A0ABW5ZWW7_9FLAO</name>
<keyword evidence="3" id="KW-0378">Hydrolase</keyword>
<sequence>MKTTLPVTQLMGCHEIEVCYKRPLFNKTMLIKSSKDADRILRSYINLKRVDLKEFFWVIPLSNANCVLGISEIGSGTIKSVSTNLHEIYQLVLLTNASGLIIAHNHPSGQLKPSETDKQITKKLTKLAELFDVTLLDHLIITSESYFSFSDNHIL</sequence>
<dbReference type="InterPro" id="IPR025657">
    <property type="entry name" value="RadC_JAB"/>
</dbReference>
<dbReference type="Gene3D" id="3.40.140.10">
    <property type="entry name" value="Cytidine Deaminase, domain 2"/>
    <property type="match status" value="1"/>
</dbReference>
<evidence type="ECO:0000313" key="7">
    <source>
        <dbReference type="EMBL" id="MFD2916861.1"/>
    </source>
</evidence>
<keyword evidence="5" id="KW-0482">Metalloprotease</keyword>
<keyword evidence="1" id="KW-0645">Protease</keyword>
<evidence type="ECO:0000256" key="3">
    <source>
        <dbReference type="ARBA" id="ARBA00022801"/>
    </source>
</evidence>
<dbReference type="Pfam" id="PF04002">
    <property type="entry name" value="RadC"/>
    <property type="match status" value="1"/>
</dbReference>
<dbReference type="CDD" id="cd08071">
    <property type="entry name" value="MPN_DUF2466"/>
    <property type="match status" value="1"/>
</dbReference>
<organism evidence="7 8">
    <name type="scientific">Psychroserpens luteus</name>
    <dbReference type="NCBI Taxonomy" id="1434066"/>
    <lineage>
        <taxon>Bacteria</taxon>
        <taxon>Pseudomonadati</taxon>
        <taxon>Bacteroidota</taxon>
        <taxon>Flavobacteriia</taxon>
        <taxon>Flavobacteriales</taxon>
        <taxon>Flavobacteriaceae</taxon>
        <taxon>Psychroserpens</taxon>
    </lineage>
</organism>
<evidence type="ECO:0000259" key="6">
    <source>
        <dbReference type="PROSITE" id="PS50249"/>
    </source>
</evidence>
<dbReference type="PROSITE" id="PS50249">
    <property type="entry name" value="MPN"/>
    <property type="match status" value="1"/>
</dbReference>
<evidence type="ECO:0000256" key="2">
    <source>
        <dbReference type="ARBA" id="ARBA00022723"/>
    </source>
</evidence>
<dbReference type="RefSeq" id="WP_194506282.1">
    <property type="nucleotide sequence ID" value="NZ_JADILU010000001.1"/>
</dbReference>
<dbReference type="EMBL" id="JBHUOS010000010">
    <property type="protein sequence ID" value="MFD2916861.1"/>
    <property type="molecule type" value="Genomic_DNA"/>
</dbReference>
<proteinExistence type="predicted"/>
<evidence type="ECO:0000313" key="8">
    <source>
        <dbReference type="Proteomes" id="UP001597548"/>
    </source>
</evidence>
<dbReference type="Proteomes" id="UP001597548">
    <property type="component" value="Unassembled WGS sequence"/>
</dbReference>
<evidence type="ECO:0000256" key="1">
    <source>
        <dbReference type="ARBA" id="ARBA00022670"/>
    </source>
</evidence>
<dbReference type="PANTHER" id="PTHR30471">
    <property type="entry name" value="DNA REPAIR PROTEIN RADC"/>
    <property type="match status" value="1"/>
</dbReference>
<evidence type="ECO:0000256" key="4">
    <source>
        <dbReference type="ARBA" id="ARBA00022833"/>
    </source>
</evidence>